<evidence type="ECO:0000313" key="1">
    <source>
        <dbReference type="EMBL" id="AGM12341.1"/>
    </source>
</evidence>
<dbReference type="InterPro" id="IPR036280">
    <property type="entry name" value="Multihaem_cyt_sf"/>
</dbReference>
<dbReference type="EMBL" id="KC900379">
    <property type="protein sequence ID" value="AGM12341.1"/>
    <property type="molecule type" value="Genomic_DNA"/>
</dbReference>
<dbReference type="SUPFAM" id="SSF48695">
    <property type="entry name" value="Multiheme cytochromes"/>
    <property type="match status" value="1"/>
</dbReference>
<dbReference type="GeneID" id="16212678"/>
<dbReference type="KEGG" id="vg:16212678"/>
<dbReference type="RefSeq" id="YP_008051024.1">
    <property type="nucleotide sequence ID" value="NC_021299.1"/>
</dbReference>
<gene>
    <name evidence="1" type="ORF">PEGLEG_102</name>
</gene>
<name>R4TIX6_9CAUD</name>
<dbReference type="OrthoDB" id="25105at10239"/>
<keyword evidence="1" id="KW-0540">Nuclease</keyword>
<keyword evidence="1" id="KW-0255">Endonuclease</keyword>
<evidence type="ECO:0000313" key="2">
    <source>
        <dbReference type="Proteomes" id="UP000204175"/>
    </source>
</evidence>
<proteinExistence type="predicted"/>
<accession>R4TIX6</accession>
<sequence>MRKRCPRCGVEKDCSEFYKNARRKDGLQPYCKRCHKDTNNEWYANSEKRRTDIKRRRKAHIEMLQEHLRQHLIDNPCVDCGESDLVVLDLDHRDGESKVKEVAKLIRDQVSLEKFQAEIAKCDTRCANCHRRMTARRHGAWWRSKDIAV</sequence>
<reference evidence="1 2" key="1">
    <citation type="journal article" date="2014" name="J. Virol.">
        <title>Cluster M mycobacteriophages Bongo, PegLeg, and Rey with unusually large repertoires of tRNA isotypes.</title>
        <authorList>
            <person name="Pope W.H."/>
            <person name="Anders K.R."/>
            <person name="Baird M."/>
            <person name="Bowman C.A."/>
            <person name="Boyle M.M."/>
            <person name="Broussard G.W."/>
            <person name="Chow T."/>
            <person name="Clase K.L."/>
            <person name="Cooper S."/>
            <person name="Cornely K.A."/>
            <person name="DeJong R.J."/>
            <person name="Delesalle V.A."/>
            <person name="Deng L."/>
            <person name="Dunbar D."/>
            <person name="Edgington N.P."/>
            <person name="Ferreira C.M."/>
            <person name="Weston Hafer K."/>
            <person name="Hartzog G.A."/>
            <person name="Hatherill J.R."/>
            <person name="Hughes L.E."/>
            <person name="Ipapo K."/>
            <person name="Krukonis G.P."/>
            <person name="Meier C.G."/>
            <person name="Monti D.L."/>
            <person name="Olm M.R."/>
            <person name="Page S.T."/>
            <person name="Peebles C.L."/>
            <person name="Rinehart C.A."/>
            <person name="Rubin M.R."/>
            <person name="Russell D.A."/>
            <person name="Sanders E.R."/>
            <person name="Schoer M."/>
            <person name="Shaffer C.D."/>
            <person name="Wherley J."/>
            <person name="Vazquez E."/>
            <person name="Yuan H."/>
            <person name="Zhang D."/>
            <person name="Cresawn S.G."/>
            <person name="Jacobs-Sera D."/>
            <person name="Hendrix R.W."/>
            <person name="Hatfull G.F."/>
        </authorList>
    </citation>
    <scope>NUCLEOTIDE SEQUENCE [LARGE SCALE GENOMIC DNA]</scope>
</reference>
<organism evidence="1 2">
    <name type="scientific">Mycobacterium phage PegLeg</name>
    <dbReference type="NCBI Taxonomy" id="1325953"/>
    <lineage>
        <taxon>Viruses</taxon>
        <taxon>Duplodnaviria</taxon>
        <taxon>Heunggongvirae</taxon>
        <taxon>Uroviricota</taxon>
        <taxon>Caudoviricetes</taxon>
        <taxon>Vilmaviridae</taxon>
        <taxon>Mclasvirinae</taxon>
        <taxon>Bongovirus</taxon>
        <taxon>Bongovirus bongo</taxon>
    </lineage>
</organism>
<protein>
    <submittedName>
        <fullName evidence="1">HNH endonuclease</fullName>
    </submittedName>
</protein>
<keyword evidence="1" id="KW-0378">Hydrolase</keyword>
<dbReference type="GO" id="GO:0004519">
    <property type="term" value="F:endonuclease activity"/>
    <property type="evidence" value="ECO:0007669"/>
    <property type="project" value="UniProtKB-KW"/>
</dbReference>
<dbReference type="Proteomes" id="UP000204175">
    <property type="component" value="Segment"/>
</dbReference>